<organism evidence="1 2">
    <name type="scientific">Limosa lapponica baueri</name>
    <dbReference type="NCBI Taxonomy" id="1758121"/>
    <lineage>
        <taxon>Eukaryota</taxon>
        <taxon>Metazoa</taxon>
        <taxon>Chordata</taxon>
        <taxon>Craniata</taxon>
        <taxon>Vertebrata</taxon>
        <taxon>Euteleostomi</taxon>
        <taxon>Archelosauria</taxon>
        <taxon>Archosauria</taxon>
        <taxon>Dinosauria</taxon>
        <taxon>Saurischia</taxon>
        <taxon>Theropoda</taxon>
        <taxon>Coelurosauria</taxon>
        <taxon>Aves</taxon>
        <taxon>Neognathae</taxon>
        <taxon>Neoaves</taxon>
        <taxon>Charadriiformes</taxon>
        <taxon>Scolopacidae</taxon>
        <taxon>Limosa</taxon>
    </lineage>
</organism>
<reference evidence="2" key="2">
    <citation type="submission" date="2017-12" db="EMBL/GenBank/DDBJ databases">
        <title>Genome sequence of the Bar-tailed Godwit (Limosa lapponica baueri).</title>
        <authorList>
            <person name="Lima N.C.B."/>
            <person name="Parody-Merino A.M."/>
            <person name="Battley P.F."/>
            <person name="Fidler A.E."/>
            <person name="Prosdocimi F."/>
        </authorList>
    </citation>
    <scope>NUCLEOTIDE SEQUENCE [LARGE SCALE GENOMIC DNA]</scope>
</reference>
<proteinExistence type="predicted"/>
<evidence type="ECO:0000313" key="2">
    <source>
        <dbReference type="Proteomes" id="UP000233556"/>
    </source>
</evidence>
<dbReference type="GO" id="GO:0003964">
    <property type="term" value="F:RNA-directed DNA polymerase activity"/>
    <property type="evidence" value="ECO:0007669"/>
    <property type="project" value="UniProtKB-KW"/>
</dbReference>
<evidence type="ECO:0000313" key="1">
    <source>
        <dbReference type="EMBL" id="PKU33102.1"/>
    </source>
</evidence>
<dbReference type="EMBL" id="KZ510463">
    <property type="protein sequence ID" value="PKU33102.1"/>
    <property type="molecule type" value="Genomic_DNA"/>
</dbReference>
<keyword evidence="1" id="KW-0695">RNA-directed DNA polymerase</keyword>
<dbReference type="OrthoDB" id="10056483at2759"/>
<dbReference type="Proteomes" id="UP000233556">
    <property type="component" value="Unassembled WGS sequence"/>
</dbReference>
<keyword evidence="1" id="KW-0548">Nucleotidyltransferase</keyword>
<name>A0A2I0TH76_LIMLA</name>
<dbReference type="AlphaFoldDB" id="A0A2I0TH76"/>
<reference evidence="2" key="1">
    <citation type="submission" date="2017-11" db="EMBL/GenBank/DDBJ databases">
        <authorList>
            <person name="Lima N.C."/>
            <person name="Parody-Merino A.M."/>
            <person name="Battley P.F."/>
            <person name="Fidler A.E."/>
            <person name="Prosdocimi F."/>
        </authorList>
    </citation>
    <scope>NUCLEOTIDE SEQUENCE [LARGE SCALE GENOMIC DNA]</scope>
</reference>
<accession>A0A2I0TH76</accession>
<sequence length="116" mass="12913">MERAEVLNVFPSVFTGKGSNHTAKVTEDKKRGYEKEEPLTVEEDQLYVQVKASDEWRSLGVSTGMLFSIFVGDMDSGIKCTLSNFANNTKLYGAADMLEGRDAIQKDLDRLRSGPM</sequence>
<gene>
    <name evidence="1" type="ORF">llap_16596</name>
</gene>
<protein>
    <submittedName>
        <fullName evidence="1">Rna-directed dna polymerase from mobile element jockey-like</fullName>
    </submittedName>
</protein>
<keyword evidence="2" id="KW-1185">Reference proteome</keyword>
<keyword evidence="1" id="KW-0808">Transferase</keyword>